<dbReference type="SUPFAM" id="SSF56112">
    <property type="entry name" value="Protein kinase-like (PK-like)"/>
    <property type="match status" value="1"/>
</dbReference>
<dbReference type="RefSeq" id="WP_030181011.1">
    <property type="nucleotide sequence ID" value="NZ_CP048261.1"/>
</dbReference>
<reference evidence="2" key="1">
    <citation type="submission" date="2012-12" db="EMBL/GenBank/DDBJ databases">
        <authorList>
            <person name="Pethick F.E."/>
            <person name="MacFadyen A.C."/>
            <person name="Tang Z."/>
            <person name="Sangal V."/>
            <person name="Tze-Tze L."/>
            <person name="Chu J."/>
            <person name="Guo M."/>
            <person name="Kirby R."/>
            <person name="Hoskisson P.A."/>
            <person name="Herron P.R."/>
            <person name="Hunter I.S."/>
        </authorList>
    </citation>
    <scope>NUCLEOTIDE SEQUENCE</scope>
    <source>
        <strain evidence="2">ATCC 10970</strain>
    </source>
</reference>
<evidence type="ECO:0000313" key="2">
    <source>
        <dbReference type="EMBL" id="QST80761.1"/>
    </source>
</evidence>
<sequence length="259" mass="27287">MARTGWWELPADAWAAVEAHTGPVAGVRDVADGLTCSTAAVLTPGAGPVFMKGVPVGDARGRAGQAMEAVVNAAVRGVGPRLLWQVEAGGWDLLGFEYVEGRHADLSAGSADLVLVASVLHSAQDVRAPEGAGVPSFADRFTDVLPPEQLELLRGDTLLHTDTNPHNLLVGGGRAWLVDWAMPAVGPAWVDVAYTTVRLMEADCPAGEALEWAAQFPSWEAADPRAVQALVTGTCRLWERQVGARDARHSNARYAALAA</sequence>
<dbReference type="Pfam" id="PF01636">
    <property type="entry name" value="APH"/>
    <property type="match status" value="1"/>
</dbReference>
<dbReference type="AlphaFoldDB" id="A0A8A1UMN3"/>
<dbReference type="Proteomes" id="UP000011074">
    <property type="component" value="Chromosome"/>
</dbReference>
<reference evidence="2" key="3">
    <citation type="journal article" date="2021" name="bioRxiv">
        <title>Bilateral symmetry of linear streptomycete chromosomes.</title>
        <authorList>
            <person name="Algora-Gallardo L."/>
            <person name="Schniete J.K."/>
            <person name="Mark D.R."/>
            <person name="Hunter I.S."/>
            <person name="Herron P.R."/>
        </authorList>
    </citation>
    <scope>NUCLEOTIDE SEQUENCE</scope>
    <source>
        <strain evidence="2">ATCC 10970</strain>
    </source>
</reference>
<proteinExistence type="predicted"/>
<feature type="domain" description="Aminoglycoside phosphotransferase" evidence="1">
    <location>
        <begin position="145"/>
        <end position="223"/>
    </location>
</feature>
<dbReference type="GO" id="GO:0016740">
    <property type="term" value="F:transferase activity"/>
    <property type="evidence" value="ECO:0007669"/>
    <property type="project" value="UniProtKB-KW"/>
</dbReference>
<accession>A0A8A1UMN3</accession>
<gene>
    <name evidence="2" type="ORF">SRIM_011755</name>
</gene>
<dbReference type="InterPro" id="IPR011009">
    <property type="entry name" value="Kinase-like_dom_sf"/>
</dbReference>
<dbReference type="Gene3D" id="3.90.1200.10">
    <property type="match status" value="1"/>
</dbReference>
<protein>
    <submittedName>
        <fullName evidence="2">Phosphotransferase</fullName>
    </submittedName>
</protein>
<dbReference type="EMBL" id="CP048261">
    <property type="protein sequence ID" value="QST80761.1"/>
    <property type="molecule type" value="Genomic_DNA"/>
</dbReference>
<dbReference type="GeneID" id="66854626"/>
<organism evidence="2 3">
    <name type="scientific">Streptomyces rimosus subsp. rimosus (strain ATCC 10970 / DSM 40260 / JCM 4667 / NRRL 2234)</name>
    <dbReference type="NCBI Taxonomy" id="1265868"/>
    <lineage>
        <taxon>Bacteria</taxon>
        <taxon>Bacillati</taxon>
        <taxon>Actinomycetota</taxon>
        <taxon>Actinomycetes</taxon>
        <taxon>Kitasatosporales</taxon>
        <taxon>Streptomycetaceae</taxon>
        <taxon>Streptomyces</taxon>
    </lineage>
</organism>
<reference evidence="2" key="2">
    <citation type="submission" date="2020-01" db="EMBL/GenBank/DDBJ databases">
        <authorList>
            <person name="Algora L."/>
            <person name="Schniete J.K."/>
            <person name="MacFadyen A."/>
            <person name="Hoskisson P.A."/>
            <person name="Hunter I.S."/>
            <person name="Herron P.R."/>
        </authorList>
    </citation>
    <scope>NUCLEOTIDE SEQUENCE</scope>
    <source>
        <strain evidence="2">ATCC 10970</strain>
    </source>
</reference>
<evidence type="ECO:0000313" key="3">
    <source>
        <dbReference type="Proteomes" id="UP000011074"/>
    </source>
</evidence>
<keyword evidence="2" id="KW-0808">Transferase</keyword>
<evidence type="ECO:0000259" key="1">
    <source>
        <dbReference type="Pfam" id="PF01636"/>
    </source>
</evidence>
<dbReference type="InterPro" id="IPR002575">
    <property type="entry name" value="Aminoglycoside_PTrfase"/>
</dbReference>
<name>A0A8A1UMN3_STRR1</name>